<feature type="non-terminal residue" evidence="2">
    <location>
        <position position="112"/>
    </location>
</feature>
<gene>
    <name evidence="2" type="primary">Lmx1b</name>
    <name evidence="2" type="ORF">CM83_11683</name>
</gene>
<keyword evidence="2" id="KW-0238">DNA-binding</keyword>
<organism evidence="2">
    <name type="scientific">Lygus hesperus</name>
    <name type="common">Western plant bug</name>
    <dbReference type="NCBI Taxonomy" id="30085"/>
    <lineage>
        <taxon>Eukaryota</taxon>
        <taxon>Metazoa</taxon>
        <taxon>Ecdysozoa</taxon>
        <taxon>Arthropoda</taxon>
        <taxon>Hexapoda</taxon>
        <taxon>Insecta</taxon>
        <taxon>Pterygota</taxon>
        <taxon>Neoptera</taxon>
        <taxon>Paraneoptera</taxon>
        <taxon>Hemiptera</taxon>
        <taxon>Heteroptera</taxon>
        <taxon>Panheteroptera</taxon>
        <taxon>Cimicomorpha</taxon>
        <taxon>Miridae</taxon>
        <taxon>Mirini</taxon>
        <taxon>Lygus</taxon>
    </lineage>
</organism>
<sequence>MQRDMRSKVEDIRSGKLHSLDVPAGTQASESTGSGTAGKDAIAPATPATLNATMMANAMKNHLHSMPALPAGANAAIYKNMLMNAAMVPAGANVSGGGIPNPAAAAAAAAAA</sequence>
<evidence type="ECO:0000256" key="1">
    <source>
        <dbReference type="SAM" id="MobiDB-lite"/>
    </source>
</evidence>
<reference evidence="2" key="1">
    <citation type="journal article" date="2014" name="PLoS ONE">
        <title>Transcriptome-Based Identification of ABC Transporters in the Western Tarnished Plant Bug Lygus hesperus.</title>
        <authorList>
            <person name="Hull J.J."/>
            <person name="Chaney K."/>
            <person name="Geib S.M."/>
            <person name="Fabrick J.A."/>
            <person name="Brent C.S."/>
            <person name="Walsh D."/>
            <person name="Lavine L.C."/>
        </authorList>
    </citation>
    <scope>NUCLEOTIDE SEQUENCE</scope>
</reference>
<feature type="compositionally biased region" description="Basic and acidic residues" evidence="1">
    <location>
        <begin position="1"/>
        <end position="14"/>
    </location>
</feature>
<proteinExistence type="predicted"/>
<protein>
    <submittedName>
        <fullName evidence="2">LIM homeobox transcription factor 1-beta</fullName>
    </submittedName>
</protein>
<evidence type="ECO:0000313" key="2">
    <source>
        <dbReference type="EMBL" id="JAG36174.1"/>
    </source>
</evidence>
<dbReference type="EMBL" id="GBHO01007430">
    <property type="protein sequence ID" value="JAG36174.1"/>
    <property type="molecule type" value="Transcribed_RNA"/>
</dbReference>
<feature type="region of interest" description="Disordered" evidence="1">
    <location>
        <begin position="1"/>
        <end position="42"/>
    </location>
</feature>
<name>A0A0A9YVF8_LYGHE</name>
<dbReference type="GO" id="GO:0003677">
    <property type="term" value="F:DNA binding"/>
    <property type="evidence" value="ECO:0007669"/>
    <property type="project" value="UniProtKB-KW"/>
</dbReference>
<keyword evidence="2" id="KW-0371">Homeobox</keyword>
<dbReference type="AlphaFoldDB" id="A0A0A9YVF8"/>
<reference evidence="2" key="2">
    <citation type="submission" date="2014-07" db="EMBL/GenBank/DDBJ databases">
        <authorList>
            <person name="Hull J."/>
        </authorList>
    </citation>
    <scope>NUCLEOTIDE SEQUENCE</scope>
</reference>
<accession>A0A0A9YVF8</accession>